<organism evidence="3 4">
    <name type="scientific">Comamonas endophytica</name>
    <dbReference type="NCBI Taxonomy" id="2949090"/>
    <lineage>
        <taxon>Bacteria</taxon>
        <taxon>Pseudomonadati</taxon>
        <taxon>Pseudomonadota</taxon>
        <taxon>Betaproteobacteria</taxon>
        <taxon>Burkholderiales</taxon>
        <taxon>Comamonadaceae</taxon>
        <taxon>Comamonas</taxon>
    </lineage>
</organism>
<dbReference type="Gene3D" id="3.40.190.150">
    <property type="entry name" value="Bordetella uptake gene, domain 1"/>
    <property type="match status" value="1"/>
</dbReference>
<comment type="similarity">
    <text evidence="1">Belongs to the UPF0065 (bug) family.</text>
</comment>
<accession>A0ABY6G605</accession>
<name>A0ABY6G605_9BURK</name>
<evidence type="ECO:0000256" key="2">
    <source>
        <dbReference type="SAM" id="SignalP"/>
    </source>
</evidence>
<dbReference type="PIRSF" id="PIRSF017082">
    <property type="entry name" value="YflP"/>
    <property type="match status" value="1"/>
</dbReference>
<dbReference type="InterPro" id="IPR042100">
    <property type="entry name" value="Bug_dom1"/>
</dbReference>
<dbReference type="Pfam" id="PF03401">
    <property type="entry name" value="TctC"/>
    <property type="match status" value="1"/>
</dbReference>
<keyword evidence="2" id="KW-0732">Signal</keyword>
<dbReference type="PANTHER" id="PTHR42928:SF5">
    <property type="entry name" value="BLR1237 PROTEIN"/>
    <property type="match status" value="1"/>
</dbReference>
<dbReference type="RefSeq" id="WP_231041537.1">
    <property type="nucleotide sequence ID" value="NZ_CP106881.1"/>
</dbReference>
<dbReference type="SUPFAM" id="SSF53850">
    <property type="entry name" value="Periplasmic binding protein-like II"/>
    <property type="match status" value="1"/>
</dbReference>
<gene>
    <name evidence="3" type="ORF">M9799_10020</name>
</gene>
<feature type="signal peptide" evidence="2">
    <location>
        <begin position="1"/>
        <end position="26"/>
    </location>
</feature>
<evidence type="ECO:0000313" key="3">
    <source>
        <dbReference type="EMBL" id="UYG50439.1"/>
    </source>
</evidence>
<dbReference type="PANTHER" id="PTHR42928">
    <property type="entry name" value="TRICARBOXYLATE-BINDING PROTEIN"/>
    <property type="match status" value="1"/>
</dbReference>
<feature type="chain" id="PRO_5046683018" evidence="2">
    <location>
        <begin position="27"/>
        <end position="329"/>
    </location>
</feature>
<evidence type="ECO:0000256" key="1">
    <source>
        <dbReference type="ARBA" id="ARBA00006987"/>
    </source>
</evidence>
<dbReference type="InterPro" id="IPR005064">
    <property type="entry name" value="BUG"/>
</dbReference>
<dbReference type="Proteomes" id="UP001162800">
    <property type="component" value="Chromosome"/>
</dbReference>
<proteinExistence type="inferred from homology"/>
<evidence type="ECO:0000313" key="4">
    <source>
        <dbReference type="Proteomes" id="UP001162800"/>
    </source>
</evidence>
<sequence>MMNRRQLVAAALLGCTQLGATLPAWAQAPAYPDGRPIKLVVPYTPGGGTDTVARFIAARISAETRWSMIVENRPGAAGNIGMDIVAKSKPDGLMVGLGQTANLAINPALMPRMPFDAEKDLVPVALVASQPVVLVVRADSPWKTLGDAIKAAKAKPGDFKQALAGNGTVGHLAGEMLAHRAQFQVLNVPYKGAGPAVNDLLGGSTDFMFATPQSVLEMIKGKRLRALAVTSAQRLAVLQDVPTVAESGYAGFEAVDWKVIVAPAATPAAVVQALNAANEKVLSKPETIALLATEGSTAMGGSPAKAQQYIAAEQRKWARLIKDANITLE</sequence>
<dbReference type="EMBL" id="CP106881">
    <property type="protein sequence ID" value="UYG50439.1"/>
    <property type="molecule type" value="Genomic_DNA"/>
</dbReference>
<reference evidence="3" key="1">
    <citation type="submission" date="2022-09" db="EMBL/GenBank/DDBJ databases">
        <title>The complete genome of Acidovorax sp. 5MLIR.</title>
        <authorList>
            <person name="Liu L."/>
            <person name="Yue J."/>
            <person name="Yang F."/>
            <person name="Yuan J."/>
            <person name="Li L."/>
        </authorList>
    </citation>
    <scope>NUCLEOTIDE SEQUENCE</scope>
    <source>
        <strain evidence="3">5MLIR</strain>
    </source>
</reference>
<dbReference type="Gene3D" id="3.40.190.10">
    <property type="entry name" value="Periplasmic binding protein-like II"/>
    <property type="match status" value="1"/>
</dbReference>
<keyword evidence="4" id="KW-1185">Reference proteome</keyword>
<protein>
    <submittedName>
        <fullName evidence="3">Tripartite tricarboxylate transporter substrate-binding protein</fullName>
    </submittedName>
</protein>